<keyword evidence="1" id="KW-0732">Signal</keyword>
<dbReference type="Proteomes" id="UP000580250">
    <property type="component" value="Unassembled WGS sequence"/>
</dbReference>
<evidence type="ECO:0000256" key="1">
    <source>
        <dbReference type="SAM" id="SignalP"/>
    </source>
</evidence>
<organism evidence="2 3">
    <name type="scientific">Meloidogyne enterolobii</name>
    <name type="common">Root-knot nematode worm</name>
    <name type="synonym">Meloidogyne mayaguensis</name>
    <dbReference type="NCBI Taxonomy" id="390850"/>
    <lineage>
        <taxon>Eukaryota</taxon>
        <taxon>Metazoa</taxon>
        <taxon>Ecdysozoa</taxon>
        <taxon>Nematoda</taxon>
        <taxon>Chromadorea</taxon>
        <taxon>Rhabditida</taxon>
        <taxon>Tylenchina</taxon>
        <taxon>Tylenchomorpha</taxon>
        <taxon>Tylenchoidea</taxon>
        <taxon>Meloidogynidae</taxon>
        <taxon>Meloidogyninae</taxon>
        <taxon>Meloidogyne</taxon>
    </lineage>
</organism>
<gene>
    <name evidence="2" type="ORF">MENT_LOCUS50579</name>
</gene>
<sequence>MNNYLKILLSILYLIILFNKIKSSKDSSNEDLETSNSFDGPVQIVEKEERISPQLSHQEDNNLNEIENKDEMKQNFSIKDNRLNKSKEHNSSKINKFSFILFIFPIYILFKI</sequence>
<evidence type="ECO:0000313" key="2">
    <source>
        <dbReference type="EMBL" id="CAD2197341.1"/>
    </source>
</evidence>
<proteinExistence type="predicted"/>
<evidence type="ECO:0000313" key="3">
    <source>
        <dbReference type="Proteomes" id="UP000580250"/>
    </source>
</evidence>
<dbReference type="AlphaFoldDB" id="A0A6V7XDM3"/>
<feature type="chain" id="PRO_5028330069" evidence="1">
    <location>
        <begin position="24"/>
        <end position="112"/>
    </location>
</feature>
<accession>A0A6V7XDM3</accession>
<name>A0A6V7XDM3_MELEN</name>
<reference evidence="2 3" key="1">
    <citation type="submission" date="2020-08" db="EMBL/GenBank/DDBJ databases">
        <authorList>
            <person name="Koutsovoulos G."/>
            <person name="Danchin GJ E."/>
        </authorList>
    </citation>
    <scope>NUCLEOTIDE SEQUENCE [LARGE SCALE GENOMIC DNA]</scope>
</reference>
<feature type="signal peptide" evidence="1">
    <location>
        <begin position="1"/>
        <end position="23"/>
    </location>
</feature>
<protein>
    <submittedName>
        <fullName evidence="2">Uncharacterized protein</fullName>
    </submittedName>
</protein>
<comment type="caution">
    <text evidence="2">The sequence shown here is derived from an EMBL/GenBank/DDBJ whole genome shotgun (WGS) entry which is preliminary data.</text>
</comment>
<dbReference type="EMBL" id="CAJEWN010001422">
    <property type="protein sequence ID" value="CAD2197341.1"/>
    <property type="molecule type" value="Genomic_DNA"/>
</dbReference>